<dbReference type="EMBL" id="UZAJ01011638">
    <property type="protein sequence ID" value="VDO60879.1"/>
    <property type="molecule type" value="Genomic_DNA"/>
</dbReference>
<reference evidence="1 2" key="2">
    <citation type="submission" date="2018-11" db="EMBL/GenBank/DDBJ databases">
        <authorList>
            <consortium name="Pathogen Informatics"/>
        </authorList>
    </citation>
    <scope>NUCLEOTIDE SEQUENCE [LARGE SCALE GENOMIC DNA]</scope>
</reference>
<accession>A0A183HPQ8</accession>
<organism evidence="3">
    <name type="scientific">Onchocerca flexuosa</name>
    <dbReference type="NCBI Taxonomy" id="387005"/>
    <lineage>
        <taxon>Eukaryota</taxon>
        <taxon>Metazoa</taxon>
        <taxon>Ecdysozoa</taxon>
        <taxon>Nematoda</taxon>
        <taxon>Chromadorea</taxon>
        <taxon>Rhabditida</taxon>
        <taxon>Spirurina</taxon>
        <taxon>Spiruromorpha</taxon>
        <taxon>Filarioidea</taxon>
        <taxon>Onchocercidae</taxon>
        <taxon>Onchocerca</taxon>
    </lineage>
</organism>
<evidence type="ECO:0000313" key="3">
    <source>
        <dbReference type="WBParaSite" id="OFLC_0000946901-mRNA-1"/>
    </source>
</evidence>
<dbReference type="AlphaFoldDB" id="A0A183HPQ8"/>
<protein>
    <submittedName>
        <fullName evidence="1 3">Uncharacterized protein</fullName>
    </submittedName>
</protein>
<gene>
    <name evidence="1" type="ORF">OFLC_LOCUS9473</name>
</gene>
<evidence type="ECO:0000313" key="2">
    <source>
        <dbReference type="Proteomes" id="UP000267606"/>
    </source>
</evidence>
<dbReference type="WBParaSite" id="OFLC_0000946901-mRNA-1">
    <property type="protein sequence ID" value="OFLC_0000946901-mRNA-1"/>
    <property type="gene ID" value="OFLC_0000946901"/>
</dbReference>
<sequence length="69" mass="7826">MGKFSINFAEEKMQIQLHTEYSTMLLTDFAVLKVHSERISNAEAITEVEKSIHLGENFIIASGNWSPEL</sequence>
<dbReference type="Proteomes" id="UP000267606">
    <property type="component" value="Unassembled WGS sequence"/>
</dbReference>
<name>A0A183HPQ8_9BILA</name>
<reference evidence="3" key="1">
    <citation type="submission" date="2016-06" db="UniProtKB">
        <authorList>
            <consortium name="WormBaseParasite"/>
        </authorList>
    </citation>
    <scope>IDENTIFICATION</scope>
</reference>
<evidence type="ECO:0000313" key="1">
    <source>
        <dbReference type="EMBL" id="VDO60879.1"/>
    </source>
</evidence>
<keyword evidence="2" id="KW-1185">Reference proteome</keyword>
<proteinExistence type="predicted"/>